<dbReference type="InterPro" id="IPR029058">
    <property type="entry name" value="AB_hydrolase_fold"/>
</dbReference>
<evidence type="ECO:0000256" key="2">
    <source>
        <dbReference type="ARBA" id="ARBA00022801"/>
    </source>
</evidence>
<gene>
    <name evidence="4" type="ORF">A6J77_004595</name>
</gene>
<comment type="similarity">
    <text evidence="1">Belongs to the AB hydrolase superfamily. AB hydrolase 2 family.</text>
</comment>
<accession>A0A2J9PML8</accession>
<keyword evidence="2" id="KW-0378">Hydrolase</keyword>
<proteinExistence type="inferred from homology"/>
<evidence type="ECO:0000313" key="4">
    <source>
        <dbReference type="EMBL" id="PNL91536.1"/>
    </source>
</evidence>
<name>A0A2J9PML8_9LACT</name>
<evidence type="ECO:0000313" key="5">
    <source>
        <dbReference type="Proteomes" id="UP000192813"/>
    </source>
</evidence>
<dbReference type="Pfam" id="PF02230">
    <property type="entry name" value="Abhydrolase_2"/>
    <property type="match status" value="1"/>
</dbReference>
<dbReference type="InterPro" id="IPR003140">
    <property type="entry name" value="PLipase/COase/thioEstase"/>
</dbReference>
<dbReference type="InterPro" id="IPR050565">
    <property type="entry name" value="LYPA1-2/EST-like"/>
</dbReference>
<feature type="domain" description="Phospholipase/carboxylesterase/thioesterase" evidence="3">
    <location>
        <begin position="12"/>
        <end position="197"/>
    </location>
</feature>
<comment type="caution">
    <text evidence="4">The sequence shown here is derived from an EMBL/GenBank/DDBJ whole genome shotgun (WGS) entry which is preliminary data.</text>
</comment>
<dbReference type="GO" id="GO:0016787">
    <property type="term" value="F:hydrolase activity"/>
    <property type="evidence" value="ECO:0007669"/>
    <property type="project" value="UniProtKB-KW"/>
</dbReference>
<evidence type="ECO:0000256" key="1">
    <source>
        <dbReference type="ARBA" id="ARBA00006499"/>
    </source>
</evidence>
<dbReference type="PANTHER" id="PTHR10655">
    <property type="entry name" value="LYSOPHOSPHOLIPASE-RELATED"/>
    <property type="match status" value="1"/>
</dbReference>
<dbReference type="RefSeq" id="WP_083068583.1">
    <property type="nucleotide sequence ID" value="NZ_NBTM02000001.1"/>
</dbReference>
<dbReference type="PANTHER" id="PTHR10655:SF17">
    <property type="entry name" value="LYSOPHOSPHOLIPASE-LIKE PROTEIN 1"/>
    <property type="match status" value="1"/>
</dbReference>
<protein>
    <submittedName>
        <fullName evidence="4">Carboxylesterase</fullName>
    </submittedName>
</protein>
<reference evidence="5" key="1">
    <citation type="submission" date="2017-12" db="EMBL/GenBank/DDBJ databases">
        <title>FDA dAtabase for Regulatory Grade micrObial Sequences (FDA-ARGOS): Supporting development and validation of Infectious Disease Dx tests.</title>
        <authorList>
            <person name="Hoffmann M."/>
            <person name="Allard M."/>
            <person name="Evans P."/>
            <person name="Brown E."/>
            <person name="Tallon L."/>
            <person name="Sadzewicz L."/>
            <person name="Sengamalay N."/>
            <person name="Ott S."/>
            <person name="Godinez A."/>
            <person name="Nagaraj S."/>
            <person name="Vavikolanu K."/>
            <person name="Aluvathingal J."/>
            <person name="Nadendla S."/>
            <person name="Sichtig H."/>
        </authorList>
    </citation>
    <scope>NUCLEOTIDE SEQUENCE [LARGE SCALE GENOMIC DNA]</scope>
    <source>
        <strain evidence="5">FDAARGOS_249</strain>
    </source>
</reference>
<dbReference type="EMBL" id="NBTM02000001">
    <property type="protein sequence ID" value="PNL91536.1"/>
    <property type="molecule type" value="Genomic_DNA"/>
</dbReference>
<sequence>MSYEYIYQAGENQAEANTLLLLHGTGGTERDLLDIAQFIDPMANILSLRGNELEGPMNRFFKRHGEGNLDIENLKFHAKDLYNFIGALAAEKGFDPAKVVPIGYSNGANIAGGVLYLFDNPFKGAILLHPMIPFRDETMPNLTHTPIFIGAGFNDPICAPSESEELKTSLEAAGSPVTLHWENYGHSLSMPELQAAKGWYATAVG</sequence>
<dbReference type="SUPFAM" id="SSF53474">
    <property type="entry name" value="alpha/beta-Hydrolases"/>
    <property type="match status" value="1"/>
</dbReference>
<dbReference type="Proteomes" id="UP000192813">
    <property type="component" value="Unassembled WGS sequence"/>
</dbReference>
<dbReference type="Gene3D" id="3.40.50.1820">
    <property type="entry name" value="alpha/beta hydrolase"/>
    <property type="match status" value="1"/>
</dbReference>
<organism evidence="4 5">
    <name type="scientific">Aerococcus viridans</name>
    <dbReference type="NCBI Taxonomy" id="1377"/>
    <lineage>
        <taxon>Bacteria</taxon>
        <taxon>Bacillati</taxon>
        <taxon>Bacillota</taxon>
        <taxon>Bacilli</taxon>
        <taxon>Lactobacillales</taxon>
        <taxon>Aerococcaceae</taxon>
        <taxon>Aerococcus</taxon>
    </lineage>
</organism>
<dbReference type="AlphaFoldDB" id="A0A2J9PML8"/>
<evidence type="ECO:0000259" key="3">
    <source>
        <dbReference type="Pfam" id="PF02230"/>
    </source>
</evidence>